<evidence type="ECO:0000259" key="2">
    <source>
        <dbReference type="PROSITE" id="PS50826"/>
    </source>
</evidence>
<dbReference type="Pfam" id="PF02759">
    <property type="entry name" value="RUN"/>
    <property type="match status" value="1"/>
</dbReference>
<feature type="compositionally biased region" description="Low complexity" evidence="1">
    <location>
        <begin position="567"/>
        <end position="576"/>
    </location>
</feature>
<feature type="region of interest" description="Disordered" evidence="1">
    <location>
        <begin position="824"/>
        <end position="847"/>
    </location>
</feature>
<proteinExistence type="predicted"/>
<name>A0A816MMD3_9BILA</name>
<evidence type="ECO:0000313" key="4">
    <source>
        <dbReference type="EMBL" id="CAF3898048.1"/>
    </source>
</evidence>
<feature type="compositionally biased region" description="Polar residues" evidence="1">
    <location>
        <begin position="638"/>
        <end position="653"/>
    </location>
</feature>
<feature type="compositionally biased region" description="Polar residues" evidence="1">
    <location>
        <begin position="825"/>
        <end position="839"/>
    </location>
</feature>
<dbReference type="EMBL" id="CAJNRE010003135">
    <property type="protein sequence ID" value="CAF2005957.1"/>
    <property type="molecule type" value="Genomic_DNA"/>
</dbReference>
<feature type="compositionally biased region" description="Low complexity" evidence="1">
    <location>
        <begin position="1203"/>
        <end position="1233"/>
    </location>
</feature>
<feature type="region of interest" description="Disordered" evidence="1">
    <location>
        <begin position="357"/>
        <end position="384"/>
    </location>
</feature>
<feature type="region of interest" description="Disordered" evidence="1">
    <location>
        <begin position="1199"/>
        <end position="1275"/>
    </location>
</feature>
<feature type="region of interest" description="Disordered" evidence="1">
    <location>
        <begin position="550"/>
        <end position="583"/>
    </location>
</feature>
<evidence type="ECO:0000256" key="1">
    <source>
        <dbReference type="SAM" id="MobiDB-lite"/>
    </source>
</evidence>
<gene>
    <name evidence="3" type="ORF">MBJ925_LOCUS8458</name>
    <name evidence="4" type="ORF">SMN809_LOCUS6487</name>
</gene>
<organism evidence="3 5">
    <name type="scientific">Rotaria magnacalcarata</name>
    <dbReference type="NCBI Taxonomy" id="392030"/>
    <lineage>
        <taxon>Eukaryota</taxon>
        <taxon>Metazoa</taxon>
        <taxon>Spiralia</taxon>
        <taxon>Gnathifera</taxon>
        <taxon>Rotifera</taxon>
        <taxon>Eurotatoria</taxon>
        <taxon>Bdelloidea</taxon>
        <taxon>Philodinida</taxon>
        <taxon>Philodinidae</taxon>
        <taxon>Rotaria</taxon>
    </lineage>
</organism>
<evidence type="ECO:0000313" key="3">
    <source>
        <dbReference type="EMBL" id="CAF2005957.1"/>
    </source>
</evidence>
<feature type="compositionally biased region" description="Polar residues" evidence="1">
    <location>
        <begin position="143"/>
        <end position="153"/>
    </location>
</feature>
<feature type="compositionally biased region" description="Pro residues" evidence="1">
    <location>
        <begin position="466"/>
        <end position="477"/>
    </location>
</feature>
<feature type="region of interest" description="Disordered" evidence="1">
    <location>
        <begin position="457"/>
        <end position="484"/>
    </location>
</feature>
<feature type="compositionally biased region" description="Basic residues" evidence="1">
    <location>
        <begin position="156"/>
        <end position="174"/>
    </location>
</feature>
<dbReference type="EMBL" id="CAJOBI010001755">
    <property type="protein sequence ID" value="CAF3898048.1"/>
    <property type="molecule type" value="Genomic_DNA"/>
</dbReference>
<feature type="region of interest" description="Disordered" evidence="1">
    <location>
        <begin position="105"/>
        <end position="125"/>
    </location>
</feature>
<dbReference type="PROSITE" id="PS50826">
    <property type="entry name" value="RUN"/>
    <property type="match status" value="1"/>
</dbReference>
<dbReference type="InterPro" id="IPR004012">
    <property type="entry name" value="Run_dom"/>
</dbReference>
<sequence>MNDSSINPLLLTSSAHLENVEQLIKNLEKHTLDLDNFDEILSDRNRQELITKSFSVVTSNTMAMDDTPDDNFLIKSISLQNNGLNDGNVSMDSLFNQRDLFENDDAKKQQTPPANDQSIYNDQEVGFTWDDQYDTRANYRLTFSTEKQQQTDSKTGKPHKHKHHHRHAHHHHHQQQQPHHENRTTDSQSSSTYSDDGVTPNVANNMNDWSMRSSFNTLDQSVQIRNNKTPVPASRDQVANFVRSQSHPSSFSPQQQLINNNNNNNNNASSPNSSTTSSSSSASWRRMKESQRTTPGIEPKETRPPSPLSLYKIFQQKSQMAALSSPRSAFQYYRQQHDSIVPTNTDSMTISGEKMLTEKSKGSYSKTHTQIEKSSSQTNSGTDQAIQTSISVDSSSNSQMNSRFQHTPTMNYLQTHTGLNSPHHLAVPSRPSTEPISSSAIHKSLPDLAFISQYSKELPRSRTTSPLPPTTIPPSPSPSANTAQMVTSPVLTQQQKQDNERPRTLKSIKRYKNSKHSTEPLGVFYSPQLRKTFAAVPASAVINGSNETPTIIKMKLPPSSSFPRGRQQQQQQQQQQTGTLKPCLKYGPRATSCDIQAILQERASPATILTVAQPKTDRDSMSPTSKRRCSEADAPGNRSDSQWPPNAHTAGSSNNINAYVIQELSRENHSDHDLTSLQQQNQTKKSVSFSDNIAKQLVEPCNPAIKFDPSPEIETFDDEDIPNNDHLAIALHGNQENLIKKPTLRYGEMRRCQTDIIVVDRIHHLHSFTESPPNEFRFKDTDALAPEQDDDDNNNNDEDDQAIMEKTHVNIIPNVDESPVLPPVISNTNESNPTVAKTISSKDKENKIPEQSTIMNASTITLIPTNDPMLDGLLERISIVIKRVFEIKRSEKTFFLSNDNNSRLDTLLKNDLCTILQDILEHGLKPQRKDLPVVKQMNLWKIIETSLEHGPALQVFYDAKQNAQNASLYWPYKFQAFIFALLNKNELINWLYHIMKQKEVLQRYYQLPDALILTYTLVTFNLFDRIMGQLEKLSPLAFRLIYKPDPIPANIDDPLTTSTISMHSTKNSGRDWFMTLSKRTTKTLTQPIVQSNTTARTSAPVIAATTTTTAIDADAQPADTLRSTLSRKLNSIFTRTNTTQPQRKTSSAVTARLPSSTPQTVRTQSPLSATQAARRPRLSNAFANTSAAATANKPVIISSPKLNNGNRTNNIRRGISPSVVVAPSPPSALNTTTAPPPPPTVPSSATAFQSKIPRPSLNVDKPKSARYRSTAVPPK</sequence>
<evidence type="ECO:0000313" key="5">
    <source>
        <dbReference type="Proteomes" id="UP000663824"/>
    </source>
</evidence>
<dbReference type="Gene3D" id="1.20.58.900">
    <property type="match status" value="1"/>
</dbReference>
<feature type="compositionally biased region" description="Low complexity" evidence="1">
    <location>
        <begin position="185"/>
        <end position="196"/>
    </location>
</feature>
<feature type="compositionally biased region" description="Polar residues" evidence="1">
    <location>
        <begin position="109"/>
        <end position="121"/>
    </location>
</feature>
<dbReference type="Proteomes" id="UP000676336">
    <property type="component" value="Unassembled WGS sequence"/>
</dbReference>
<feature type="domain" description="RUN" evidence="2">
    <location>
        <begin position="903"/>
        <end position="1045"/>
    </location>
</feature>
<feature type="region of interest" description="Disordered" evidence="1">
    <location>
        <begin position="608"/>
        <end position="653"/>
    </location>
</feature>
<feature type="compositionally biased region" description="Polar residues" evidence="1">
    <location>
        <begin position="1136"/>
        <end position="1171"/>
    </location>
</feature>
<feature type="region of interest" description="Disordered" evidence="1">
    <location>
        <begin position="243"/>
        <end position="307"/>
    </location>
</feature>
<feature type="compositionally biased region" description="Low complexity" evidence="1">
    <location>
        <begin position="244"/>
        <end position="283"/>
    </location>
</feature>
<comment type="caution">
    <text evidence="3">The sequence shown here is derived from an EMBL/GenBank/DDBJ whole genome shotgun (WGS) entry which is preliminary data.</text>
</comment>
<feature type="region of interest" description="Disordered" evidence="1">
    <location>
        <begin position="1136"/>
        <end position="1177"/>
    </location>
</feature>
<accession>A0A816MMD3</accession>
<protein>
    <recommendedName>
        <fullName evidence="2">RUN domain-containing protein</fullName>
    </recommendedName>
</protein>
<dbReference type="SUPFAM" id="SSF140741">
    <property type="entry name" value="RUN domain-like"/>
    <property type="match status" value="1"/>
</dbReference>
<dbReference type="AlphaFoldDB" id="A0A816MMD3"/>
<reference evidence="3" key="1">
    <citation type="submission" date="2021-02" db="EMBL/GenBank/DDBJ databases">
        <authorList>
            <person name="Nowell W R."/>
        </authorList>
    </citation>
    <scope>NUCLEOTIDE SEQUENCE</scope>
</reference>
<feature type="compositionally biased region" description="Polar residues" evidence="1">
    <location>
        <begin position="362"/>
        <end position="384"/>
    </location>
</feature>
<dbReference type="Proteomes" id="UP000663824">
    <property type="component" value="Unassembled WGS sequence"/>
</dbReference>
<dbReference type="InterPro" id="IPR037213">
    <property type="entry name" value="Run_dom_sf"/>
</dbReference>
<feature type="region of interest" description="Disordered" evidence="1">
    <location>
        <begin position="143"/>
        <end position="209"/>
    </location>
</feature>